<comment type="caution">
    <text evidence="3">The sequence shown here is derived from an EMBL/GenBank/DDBJ whole genome shotgun (WGS) entry which is preliminary data.</text>
</comment>
<dbReference type="Pfam" id="PF00621">
    <property type="entry name" value="RhoGEF"/>
    <property type="match status" value="1"/>
</dbReference>
<accession>A0A9P8A3G5</accession>
<feature type="compositionally biased region" description="Basic and acidic residues" evidence="1">
    <location>
        <begin position="1006"/>
        <end position="1022"/>
    </location>
</feature>
<evidence type="ECO:0000313" key="3">
    <source>
        <dbReference type="EMBL" id="KAG9322700.1"/>
    </source>
</evidence>
<dbReference type="EMBL" id="JAIFTL010000133">
    <property type="protein sequence ID" value="KAG9322700.1"/>
    <property type="molecule type" value="Genomic_DNA"/>
</dbReference>
<feature type="compositionally biased region" description="Low complexity" evidence="1">
    <location>
        <begin position="945"/>
        <end position="964"/>
    </location>
</feature>
<dbReference type="PANTHER" id="PTHR12673">
    <property type="entry name" value="FACIOGENITAL DYSPLASIA PROTEIN"/>
    <property type="match status" value="1"/>
</dbReference>
<feature type="region of interest" description="Disordered" evidence="1">
    <location>
        <begin position="620"/>
        <end position="664"/>
    </location>
</feature>
<dbReference type="Gene3D" id="1.20.900.10">
    <property type="entry name" value="Dbl homology (DH) domain"/>
    <property type="match status" value="1"/>
</dbReference>
<dbReference type="InterPro" id="IPR000219">
    <property type="entry name" value="DH_dom"/>
</dbReference>
<feature type="compositionally biased region" description="Polar residues" evidence="1">
    <location>
        <begin position="1286"/>
        <end position="1304"/>
    </location>
</feature>
<dbReference type="InterPro" id="IPR051092">
    <property type="entry name" value="FYVE_RhoGEF_PH"/>
</dbReference>
<feature type="region of interest" description="Disordered" evidence="1">
    <location>
        <begin position="924"/>
        <end position="1045"/>
    </location>
</feature>
<dbReference type="SMART" id="SM00325">
    <property type="entry name" value="RhoGEF"/>
    <property type="match status" value="1"/>
</dbReference>
<reference evidence="3" key="1">
    <citation type="submission" date="2021-07" db="EMBL/GenBank/DDBJ databases">
        <title>Draft genome of Mortierella alpina, strain LL118, isolated from an aspen leaf litter sample.</title>
        <authorList>
            <person name="Yang S."/>
            <person name="Vinatzer B.A."/>
        </authorList>
    </citation>
    <scope>NUCLEOTIDE SEQUENCE</scope>
    <source>
        <strain evidence="3">LL118</strain>
    </source>
</reference>
<dbReference type="Proteomes" id="UP000717515">
    <property type="component" value="Unassembled WGS sequence"/>
</dbReference>
<gene>
    <name evidence="3" type="ORF">KVV02_000778</name>
</gene>
<name>A0A9P8A3G5_MORAP</name>
<dbReference type="InterPro" id="IPR035899">
    <property type="entry name" value="DBL_dom_sf"/>
</dbReference>
<protein>
    <recommendedName>
        <fullName evidence="2">DH domain-containing protein</fullName>
    </recommendedName>
</protein>
<dbReference type="CDD" id="cd00160">
    <property type="entry name" value="RhoGEF"/>
    <property type="match status" value="1"/>
</dbReference>
<organism evidence="3 4">
    <name type="scientific">Mortierella alpina</name>
    <name type="common">Oleaginous fungus</name>
    <name type="synonym">Mortierella renispora</name>
    <dbReference type="NCBI Taxonomy" id="64518"/>
    <lineage>
        <taxon>Eukaryota</taxon>
        <taxon>Fungi</taxon>
        <taxon>Fungi incertae sedis</taxon>
        <taxon>Mucoromycota</taxon>
        <taxon>Mortierellomycotina</taxon>
        <taxon>Mortierellomycetes</taxon>
        <taxon>Mortierellales</taxon>
        <taxon>Mortierellaceae</taxon>
        <taxon>Mortierella</taxon>
    </lineage>
</organism>
<dbReference type="PROSITE" id="PS50010">
    <property type="entry name" value="DH_2"/>
    <property type="match status" value="1"/>
</dbReference>
<evidence type="ECO:0000259" key="2">
    <source>
        <dbReference type="PROSITE" id="PS50010"/>
    </source>
</evidence>
<dbReference type="GO" id="GO:0005085">
    <property type="term" value="F:guanyl-nucleotide exchange factor activity"/>
    <property type="evidence" value="ECO:0007669"/>
    <property type="project" value="InterPro"/>
</dbReference>
<dbReference type="PANTHER" id="PTHR12673:SF159">
    <property type="entry name" value="LD03170P"/>
    <property type="match status" value="1"/>
</dbReference>
<feature type="domain" description="DH" evidence="2">
    <location>
        <begin position="357"/>
        <end position="543"/>
    </location>
</feature>
<feature type="compositionally biased region" description="Basic and acidic residues" evidence="1">
    <location>
        <begin position="1762"/>
        <end position="1774"/>
    </location>
</feature>
<sequence>MVNKAAPSAMTEQQQYQAMEQTLARAGYTHEAYVEERPRLGHGSLVFSTLNSPAEQSYGAAGLEQVYNSRGSTQGIGLGGIATGASSMYGGGGSMQMYSPVSAGAYAQKRYAHTVRSSASSILSLGRQKAEPPVMILPHYNSPYESIFFNQPDVMHFVGKDLRIGTICISFKPTQNVMHFIVRTVLKFINIDIPESYRSSPEFEQCRFLYPKKNDLLPLLHTAIQHCLESIPESDVKQHQVVQHQSAKDHSVFVLDEPGWMQSTGCILSIVRGLEEIRQEGFTHVLKNLEAQMRPAALAIDFVIPDQELLAAPEKERFWEFFNGLGDRVEPGTYLPHAPKASLCMPDMTVGNKNEEQRSEALTELIETESKYNARMQDLVNVYLAEARIAATGPNAPLGKYEIRVIFSNIEQILAVSTDFLNDLREYQSDNTFGQSLGEICRKNLKRMGCYKQYLVRYKRAQETLSALSKKLPTFKAFQERCAQSNGVQILPNLLVEPTQRIVKYPLLFKGILSGTSEDSADVEGIRQAAEMASQIAHMTKAKPEQNAEVLFNIRNIIEHCPDTLLSQSRSAVTYLDGHETNMLTGERGKPITLILFSDKIMIARRPKGVSGEVLFQLKEDEDERKRTERREKDRRDRERKAKKDGRGDKMDDKDENENGSGAHGTAYTTAGFALLRKDWKFMGWVDVLKIGISIVEQTDPEGLFCMTTQNHADTKDELWETTRGIMPEHLEKRDSFVSKFYETLTLAKAAGASILSTSSCPSDYTSRLHVAELELFCNVYTASQYRDVLYKGDVALLYTSGGAAGQALMDMTPFSRLPLFAGMIRATESGLRVMLKGKCTLNDSANAALSSEEENRFLDVDAFQIHLTELVANLQWTTYHFDPYQNAQLHFSKIYLRTDYLYRTASSFSRATTLRTRSLKKILDSTSPSHQQNFSSGYSNRHYSGSSSPSVVSPSGNAGSPNSPGGGLVRHYQMGNFSTIGSGLGSSAPMSPRTPPRSFTVPDIKQQRQRDRPNSHLRGDGVDSVSGNIGIRLQQPPLPPNHRPQLGAANVLRESVAAMGALIPPGPGRKKDGSVEPMKWVSMLIERMETQGMLDCQLLSALTAHDHRAIRTLYSLISTSNSDLLKLELQNYRSAIAYEVLRIYLEEMYAYSPLVARADVQQKFGACLHHKKVGEMSELILLRCQTYLDDMSSESRYILGAIISCYIRLRNSKPYRGNLDALSLKILALVMANSSESDCDLIAESSTSKKDQVSLLDIWAQFYPALWTDVSKSVTDSQHEPDTASYISSRKSPQTLPLATSSPVDADTDTVLSFASQSTATPHTPSVQQTAYTGQFCSQGMDVTSTTRQVHVVDHDDDSTQRNHRTHSSDSEDGYDSVVSSVPADNDAPLESRTLSCPHTDGMEHDIATNLTRRRHDIENIRAQIQQIRDSFSQEIHWLGAQVAQQGILSRESSTSSSCTAISVSLQESETKFLGTITEDADFNTFNDGEDIDKLDAPDFPKPRNPQGLPTTHAEKDYCIEKDSYGADAISKKGYGFPVPLMVVEYCEDDCEVKLEGESAIGNVDDYPSVTDAVNISAALSEADLDVDSNRHSKDALGVKERLAHLPTDLAQTPFSGRRSRHMADYVRHLKGQITAITERNLDLLGRCLTSVQEFQSEIVVQWEMMARQQEHLKDQLSDSMEYQIRLEYENEAIRDLYDEVTEENNIIFERFNEELENIFEVVNTPSEDTILTDAATSLRHDCHNQGSSGESRFSTNTMAHENHPCADSDHPPDSQLQRLLQKALQDRSLAEQQARRAILQASYFRDLLERHGVEVETTDLFE</sequence>
<feature type="compositionally biased region" description="Polar residues" evidence="1">
    <location>
        <begin position="925"/>
        <end position="944"/>
    </location>
</feature>
<feature type="region of interest" description="Disordered" evidence="1">
    <location>
        <begin position="1744"/>
        <end position="1775"/>
    </location>
</feature>
<feature type="compositionally biased region" description="Polar residues" evidence="1">
    <location>
        <begin position="1746"/>
        <end position="1761"/>
    </location>
</feature>
<feature type="region of interest" description="Disordered" evidence="1">
    <location>
        <begin position="1279"/>
        <end position="1304"/>
    </location>
</feature>
<evidence type="ECO:0000256" key="1">
    <source>
        <dbReference type="SAM" id="MobiDB-lite"/>
    </source>
</evidence>
<dbReference type="GO" id="GO:0005737">
    <property type="term" value="C:cytoplasm"/>
    <property type="evidence" value="ECO:0007669"/>
    <property type="project" value="TreeGrafter"/>
</dbReference>
<evidence type="ECO:0000313" key="4">
    <source>
        <dbReference type="Proteomes" id="UP000717515"/>
    </source>
</evidence>
<feature type="region of interest" description="Disordered" evidence="1">
    <location>
        <begin position="1354"/>
        <end position="1403"/>
    </location>
</feature>
<dbReference type="SUPFAM" id="SSF48065">
    <property type="entry name" value="DBL homology domain (DH-domain)"/>
    <property type="match status" value="1"/>
</dbReference>
<proteinExistence type="predicted"/>
<feature type="compositionally biased region" description="Basic and acidic residues" evidence="1">
    <location>
        <begin position="624"/>
        <end position="653"/>
    </location>
</feature>